<gene>
    <name evidence="1" type="ORF">DM48_7929</name>
</gene>
<comment type="caution">
    <text evidence="1">The sequence shown here is derived from an EMBL/GenBank/DDBJ whole genome shotgun (WGS) entry which is preliminary data.</text>
</comment>
<evidence type="ECO:0000313" key="2">
    <source>
        <dbReference type="Proteomes" id="UP000029590"/>
    </source>
</evidence>
<organism evidence="1 2">
    <name type="scientific">Burkholderia gladioli</name>
    <name type="common">Pseudomonas marginata</name>
    <name type="synonym">Phytomonas marginata</name>
    <dbReference type="NCBI Taxonomy" id="28095"/>
    <lineage>
        <taxon>Bacteria</taxon>
        <taxon>Pseudomonadati</taxon>
        <taxon>Pseudomonadota</taxon>
        <taxon>Betaproteobacteria</taxon>
        <taxon>Burkholderiales</taxon>
        <taxon>Burkholderiaceae</taxon>
        <taxon>Burkholderia</taxon>
    </lineage>
</organism>
<dbReference type="Proteomes" id="UP000029590">
    <property type="component" value="Unassembled WGS sequence"/>
</dbReference>
<dbReference type="EMBL" id="JPGG01000012">
    <property type="protein sequence ID" value="KGC20244.1"/>
    <property type="molecule type" value="Genomic_DNA"/>
</dbReference>
<reference evidence="1 2" key="1">
    <citation type="submission" date="2014-04" db="EMBL/GenBank/DDBJ databases">
        <authorList>
            <person name="Bishop-Lilly K.A."/>
            <person name="Broomall S.M."/>
            <person name="Chain P.S."/>
            <person name="Chertkov O."/>
            <person name="Coyne S.R."/>
            <person name="Daligault H.E."/>
            <person name="Davenport K.W."/>
            <person name="Erkkila T."/>
            <person name="Frey K.G."/>
            <person name="Gibbons H.S."/>
            <person name="Gu W."/>
            <person name="Jaissle J."/>
            <person name="Johnson S.L."/>
            <person name="Koroleva G.I."/>
            <person name="Ladner J.T."/>
            <person name="Lo C.-C."/>
            <person name="Minogue T.D."/>
            <person name="Munk C."/>
            <person name="Palacios G.F."/>
            <person name="Redden C.L."/>
            <person name="Rosenzweig C.N."/>
            <person name="Scholz M.B."/>
            <person name="Teshima H."/>
            <person name="Xu Y."/>
        </authorList>
    </citation>
    <scope>NUCLEOTIDE SEQUENCE [LARGE SCALE GENOMIC DNA]</scope>
    <source>
        <strain evidence="2">gladioli</strain>
    </source>
</reference>
<protein>
    <submittedName>
        <fullName evidence="1">Uncharacterized protein</fullName>
    </submittedName>
</protein>
<dbReference type="AlphaFoldDB" id="A0AAW3FAD7"/>
<sequence>MSYDAAMEFARIRAEAAALEAAQPALAVQVRLTHSRDPLGLSEAAILFRVALRSSPQGLGLWVVLADVRTGIAFERRWNPAAMALAAAGAPRAGQWPPVEFVDER</sequence>
<accession>A0AAW3FAD7</accession>
<evidence type="ECO:0000313" key="1">
    <source>
        <dbReference type="EMBL" id="KGC20244.1"/>
    </source>
</evidence>
<proteinExistence type="predicted"/>
<name>A0AAW3FAD7_BURGA</name>